<dbReference type="Proteomes" id="UP000053237">
    <property type="component" value="Unassembled WGS sequence"/>
</dbReference>
<keyword evidence="1" id="KW-1133">Transmembrane helix</keyword>
<proteinExistence type="predicted"/>
<reference evidence="2 3" key="1">
    <citation type="submission" date="2012-05" db="EMBL/GenBank/DDBJ databases">
        <title>Recombination and specialization in a pathogen metapopulation.</title>
        <authorList>
            <person name="Gardiner A."/>
            <person name="Kemen E."/>
            <person name="Schultz-Larsen T."/>
            <person name="MacLean D."/>
            <person name="Van Oosterhout C."/>
            <person name="Jones J.D.G."/>
        </authorList>
    </citation>
    <scope>NUCLEOTIDE SEQUENCE [LARGE SCALE GENOMIC DNA]</scope>
    <source>
        <strain evidence="2 3">Ac Nc2</strain>
    </source>
</reference>
<comment type="caution">
    <text evidence="2">The sequence shown here is derived from an EMBL/GenBank/DDBJ whole genome shotgun (WGS) entry which is preliminary data.</text>
</comment>
<accession>A0A024G7K9</accession>
<dbReference type="EMBL" id="CAIX01000038">
    <property type="protein sequence ID" value="CCI42738.1"/>
    <property type="molecule type" value="Genomic_DNA"/>
</dbReference>
<keyword evidence="1" id="KW-0812">Transmembrane</keyword>
<gene>
    <name evidence="2" type="ORF">BN9_035220</name>
</gene>
<feature type="transmembrane region" description="Helical" evidence="1">
    <location>
        <begin position="32"/>
        <end position="53"/>
    </location>
</feature>
<evidence type="ECO:0000313" key="3">
    <source>
        <dbReference type="Proteomes" id="UP000053237"/>
    </source>
</evidence>
<keyword evidence="3" id="KW-1185">Reference proteome</keyword>
<name>A0A024G7K9_9STRA</name>
<keyword evidence="1" id="KW-0472">Membrane</keyword>
<organism evidence="2 3">
    <name type="scientific">Albugo candida</name>
    <dbReference type="NCBI Taxonomy" id="65357"/>
    <lineage>
        <taxon>Eukaryota</taxon>
        <taxon>Sar</taxon>
        <taxon>Stramenopiles</taxon>
        <taxon>Oomycota</taxon>
        <taxon>Peronosporomycetes</taxon>
        <taxon>Albuginales</taxon>
        <taxon>Albuginaceae</taxon>
        <taxon>Albugo</taxon>
    </lineage>
</organism>
<dbReference type="AlphaFoldDB" id="A0A024G7K9"/>
<evidence type="ECO:0000256" key="1">
    <source>
        <dbReference type="SAM" id="Phobius"/>
    </source>
</evidence>
<sequence length="195" mass="22518">MEMSNVRKVRWINVYYQQLFSLSVLARGQQEVLAAMKIFFFLSIIFSLALGLADCLKGDVNVAGTTILKNSSSVTVKNKVLQHNNITLIGNNLAIRRNDVIKEEEFAEQVPAGIVLLLNDRDALRLPREIQNNDGSVSQHQGFVPAYRIRFRYNHPRFGYLYGYRYPLWYWRRFGPQVYSTKCGYGQALGDFFYC</sequence>
<protein>
    <submittedName>
        <fullName evidence="2">Uncharacterized protein</fullName>
    </submittedName>
</protein>
<evidence type="ECO:0000313" key="2">
    <source>
        <dbReference type="EMBL" id="CCI42738.1"/>
    </source>
</evidence>
<dbReference type="InParanoid" id="A0A024G7K9"/>
<dbReference type="OrthoDB" id="128103at2759"/>